<organism evidence="1">
    <name type="scientific">Siphoviridae sp. ctrfD19</name>
    <dbReference type="NCBI Taxonomy" id="2826478"/>
    <lineage>
        <taxon>Viruses</taxon>
        <taxon>Duplodnaviria</taxon>
        <taxon>Heunggongvirae</taxon>
        <taxon>Uroviricota</taxon>
        <taxon>Caudoviricetes</taxon>
    </lineage>
</organism>
<evidence type="ECO:0000313" key="1">
    <source>
        <dbReference type="EMBL" id="DAD76194.1"/>
    </source>
</evidence>
<dbReference type="EMBL" id="BK014797">
    <property type="protein sequence ID" value="DAD76194.1"/>
    <property type="molecule type" value="Genomic_DNA"/>
</dbReference>
<reference evidence="1" key="1">
    <citation type="journal article" date="2021" name="Proc. Natl. Acad. Sci. U.S.A.">
        <title>A Catalog of Tens of Thousands of Viruses from Human Metagenomes Reveals Hidden Associations with Chronic Diseases.</title>
        <authorList>
            <person name="Tisza M.J."/>
            <person name="Buck C.B."/>
        </authorList>
    </citation>
    <scope>NUCLEOTIDE SEQUENCE</scope>
    <source>
        <strain evidence="1">CtrfD19</strain>
    </source>
</reference>
<protein>
    <submittedName>
        <fullName evidence="1">Minor capsid protein</fullName>
    </submittedName>
</protein>
<proteinExistence type="predicted"/>
<accession>A0A8S5M1T7</accession>
<name>A0A8S5M1T7_9CAUD</name>
<sequence length="127" mass="14424">MIKVNSTVKLNFPKINQLTRAQVAALEQTAEDLHTEVEQAQVFPRDTGALQNESTFVDTSESSHGKVSIISSTPYARRLYFHPEFHFKKDKNPNAKGKWYEDWLPGGKNADLAVEAFKENYRRLAGL</sequence>